<evidence type="ECO:0000256" key="1">
    <source>
        <dbReference type="ARBA" id="ARBA00022679"/>
    </source>
</evidence>
<accession>A0ABV2N9F3</accession>
<keyword evidence="4" id="KW-1185">Reference proteome</keyword>
<dbReference type="InterPro" id="IPR051091">
    <property type="entry name" value="O-Glucosyltr/Glycosyltrsf_90"/>
</dbReference>
<name>A0ABV2N9F3_9HYPH</name>
<dbReference type="InterPro" id="IPR006598">
    <property type="entry name" value="CAP10"/>
</dbReference>
<dbReference type="EMBL" id="JBEPNW010000002">
    <property type="protein sequence ID" value="MET3863126.1"/>
    <property type="molecule type" value="Genomic_DNA"/>
</dbReference>
<feature type="domain" description="Glycosyl transferase CAP10" evidence="2">
    <location>
        <begin position="204"/>
        <end position="382"/>
    </location>
</feature>
<dbReference type="PANTHER" id="PTHR12203:SF35">
    <property type="entry name" value="PROTEIN O-GLUCOSYLTRANSFERASE 1"/>
    <property type="match status" value="1"/>
</dbReference>
<keyword evidence="1" id="KW-0808">Transferase</keyword>
<proteinExistence type="predicted"/>
<gene>
    <name evidence="3" type="ORF">ABIC20_000435</name>
</gene>
<reference evidence="3 4" key="1">
    <citation type="submission" date="2024-06" db="EMBL/GenBank/DDBJ databases">
        <title>Genomics of switchgrass bacterial isolates.</title>
        <authorList>
            <person name="Shade A."/>
        </authorList>
    </citation>
    <scope>NUCLEOTIDE SEQUENCE [LARGE SCALE GENOMIC DNA]</scope>
    <source>
        <strain evidence="3 4">PvP084</strain>
    </source>
</reference>
<sequence length="398" mass="45465">MLTREEVIDSFRLLLKRDPESDFAIEHHRHYDDVGLLLLDLMKSDEFDVVRRRGKSRDLTEFALIDRGFERGGLSIGEIKYAERSLHTVLLNGGSQTGSRRADLVPVGVEFSTHLMNCNDKSEYKKIAQRRLGSLMEHIGPAIGKVFKHGNSRLAIDFGDHGTQGHISMDRPAGTDWPLMPDLYMLKAARDPIEQLTKEEFYDNFVARSLKLFWRGSTTGGTIRSEEDLLENYRVKCCLLIKEIAGDKADCKIARVAQVDAERSKSYEASLERLGLLGSYVREEEFAKYAMYIDMPGNAAGWGTCLKYMNGCLILRPPQSRELAYTPLLRPWTHFIPVNPDMSDVGTQIDWVAHNIKDAADIAWQGYQLIREFLRDTPEYLSRLFSEQNRAHHDLLNH</sequence>
<evidence type="ECO:0000313" key="4">
    <source>
        <dbReference type="Proteomes" id="UP001549119"/>
    </source>
</evidence>
<comment type="caution">
    <text evidence="3">The sequence shown here is derived from an EMBL/GenBank/DDBJ whole genome shotgun (WGS) entry which is preliminary data.</text>
</comment>
<organism evidence="3 4">
    <name type="scientific">Methylobacterium radiotolerans</name>
    <dbReference type="NCBI Taxonomy" id="31998"/>
    <lineage>
        <taxon>Bacteria</taxon>
        <taxon>Pseudomonadati</taxon>
        <taxon>Pseudomonadota</taxon>
        <taxon>Alphaproteobacteria</taxon>
        <taxon>Hyphomicrobiales</taxon>
        <taxon>Methylobacteriaceae</taxon>
        <taxon>Methylobacterium</taxon>
    </lineage>
</organism>
<dbReference type="Pfam" id="PF05686">
    <property type="entry name" value="Glyco_transf_90"/>
    <property type="match status" value="1"/>
</dbReference>
<evidence type="ECO:0000313" key="3">
    <source>
        <dbReference type="EMBL" id="MET3863126.1"/>
    </source>
</evidence>
<protein>
    <recommendedName>
        <fullName evidence="2">Glycosyl transferase CAP10 domain-containing protein</fullName>
    </recommendedName>
</protein>
<dbReference type="PANTHER" id="PTHR12203">
    <property type="entry name" value="KDEL LYS-ASP-GLU-LEU CONTAINING - RELATED"/>
    <property type="match status" value="1"/>
</dbReference>
<dbReference type="Proteomes" id="UP001549119">
    <property type="component" value="Unassembled WGS sequence"/>
</dbReference>
<evidence type="ECO:0000259" key="2">
    <source>
        <dbReference type="Pfam" id="PF05686"/>
    </source>
</evidence>
<dbReference type="RefSeq" id="WP_209650080.1">
    <property type="nucleotide sequence ID" value="NZ_JBEPNV010000001.1"/>
</dbReference>